<keyword evidence="3" id="KW-1185">Reference proteome</keyword>
<sequence>MKAALDANVLYPTVLREILTDIAAAGLYQPVWSQRILDEWRHVATRHGADQALVAGAEIALLIDRFPDALADGWGNRTAGLDLPDPADAHVIEAALNGGADRIVTANLRDFPRPAMSAVGLRAVHPDVFLTDLWAKDPDPVAEAARAAHAKAERIGGAMSFKALMKRARLPRLVRAIMRDAG</sequence>
<organism evidence="2 3">
    <name type="scientific">Paracoccus tegillarcae</name>
    <dbReference type="NCBI Taxonomy" id="1529068"/>
    <lineage>
        <taxon>Bacteria</taxon>
        <taxon>Pseudomonadati</taxon>
        <taxon>Pseudomonadota</taxon>
        <taxon>Alphaproteobacteria</taxon>
        <taxon>Rhodobacterales</taxon>
        <taxon>Paracoccaceae</taxon>
        <taxon>Paracoccus</taxon>
    </lineage>
</organism>
<dbReference type="OrthoDB" id="211933at2"/>
<dbReference type="AlphaFoldDB" id="A0A2K9EGF2"/>
<dbReference type="EMBL" id="CP025408">
    <property type="protein sequence ID" value="AUH34050.1"/>
    <property type="molecule type" value="Genomic_DNA"/>
</dbReference>
<accession>A0A2K9EGF2</accession>
<dbReference type="Pfam" id="PF13470">
    <property type="entry name" value="PIN_3"/>
    <property type="match status" value="1"/>
</dbReference>
<reference evidence="2 3" key="1">
    <citation type="submission" date="2017-12" db="EMBL/GenBank/DDBJ databases">
        <authorList>
            <person name="Hurst M.R.H."/>
        </authorList>
    </citation>
    <scope>NUCLEOTIDE SEQUENCE [LARGE SCALE GENOMIC DNA]</scope>
    <source>
        <strain evidence="2 3">BM15</strain>
    </source>
</reference>
<evidence type="ECO:0000259" key="1">
    <source>
        <dbReference type="Pfam" id="PF13470"/>
    </source>
</evidence>
<dbReference type="Proteomes" id="UP000233742">
    <property type="component" value="Chromosome"/>
</dbReference>
<dbReference type="SUPFAM" id="SSF88723">
    <property type="entry name" value="PIN domain-like"/>
    <property type="match status" value="1"/>
</dbReference>
<protein>
    <submittedName>
        <fullName evidence="2">PIN domain-containing protein</fullName>
    </submittedName>
</protein>
<dbReference type="InterPro" id="IPR002716">
    <property type="entry name" value="PIN_dom"/>
</dbReference>
<proteinExistence type="predicted"/>
<evidence type="ECO:0000313" key="2">
    <source>
        <dbReference type="EMBL" id="AUH34050.1"/>
    </source>
</evidence>
<feature type="domain" description="PIN" evidence="1">
    <location>
        <begin position="5"/>
        <end position="108"/>
    </location>
</feature>
<dbReference type="NCBIfam" id="NF046100">
    <property type="entry name" value="RSP_2648_fam_PIN"/>
    <property type="match status" value="1"/>
</dbReference>
<dbReference type="InterPro" id="IPR029060">
    <property type="entry name" value="PIN-like_dom_sf"/>
</dbReference>
<gene>
    <name evidence="2" type="ORF">CUV01_12190</name>
</gene>
<dbReference type="RefSeq" id="WP_101460715.1">
    <property type="nucleotide sequence ID" value="NZ_CP025408.1"/>
</dbReference>
<name>A0A2K9EGF2_9RHOB</name>
<evidence type="ECO:0000313" key="3">
    <source>
        <dbReference type="Proteomes" id="UP000233742"/>
    </source>
</evidence>
<dbReference type="KEGG" id="paro:CUV01_12190"/>